<name>A0ABR9CHY2_9HYPH</name>
<keyword evidence="4" id="KW-1003">Cell membrane</keyword>
<dbReference type="Pfam" id="PF07886">
    <property type="entry name" value="BA14K"/>
    <property type="match status" value="1"/>
</dbReference>
<comment type="caution">
    <text evidence="8">The sequence shown here is derived from an EMBL/GenBank/DDBJ whole genome shotgun (WGS) entry which is preliminary data.</text>
</comment>
<comment type="similarity">
    <text evidence="2">Belongs to the BA14k family.</text>
</comment>
<dbReference type="Proteomes" id="UP000615687">
    <property type="component" value="Unassembled WGS sequence"/>
</dbReference>
<comment type="function">
    <text evidence="6">Has immunoglobulin-binding and hemagglutination properties, and can bind to mannose. Essential for virulence. May be involved in LPS biosynthesis or polysaccharide transport.</text>
</comment>
<evidence type="ECO:0000256" key="7">
    <source>
        <dbReference type="SAM" id="Phobius"/>
    </source>
</evidence>
<keyword evidence="9" id="KW-1185">Reference proteome</keyword>
<keyword evidence="7" id="KW-0812">Transmembrane</keyword>
<evidence type="ECO:0000256" key="3">
    <source>
        <dbReference type="ARBA" id="ARBA00020552"/>
    </source>
</evidence>
<feature type="transmembrane region" description="Helical" evidence="7">
    <location>
        <begin position="40"/>
        <end position="66"/>
    </location>
</feature>
<dbReference type="InterPro" id="IPR012413">
    <property type="entry name" value="BA14K"/>
</dbReference>
<sequence>MRVKAAFLASIASAGLMLTAIQDAEAGGRHHNYRGYHGGFYVGNGAAVAGVIGLAAGAIVGSALAAPRYYGGPVYYAPRRYAYPSRVYVAPRPRYRAPVYAPPVRYGAAPFTPEWIAYCARKYKSFNPRTGTYLAYSGKVRMCR</sequence>
<evidence type="ECO:0000256" key="5">
    <source>
        <dbReference type="ARBA" id="ARBA00022734"/>
    </source>
</evidence>
<organism evidence="8 9">
    <name type="scientific">Roseibium polysiphoniae</name>
    <dbReference type="NCBI Taxonomy" id="2571221"/>
    <lineage>
        <taxon>Bacteria</taxon>
        <taxon>Pseudomonadati</taxon>
        <taxon>Pseudomonadota</taxon>
        <taxon>Alphaproteobacteria</taxon>
        <taxon>Hyphomicrobiales</taxon>
        <taxon>Stappiaceae</taxon>
        <taxon>Roseibium</taxon>
    </lineage>
</organism>
<accession>A0ABR9CHY2</accession>
<evidence type="ECO:0000256" key="4">
    <source>
        <dbReference type="ARBA" id="ARBA00022475"/>
    </source>
</evidence>
<gene>
    <name evidence="8" type="ORF">IG617_21155</name>
</gene>
<keyword evidence="7" id="KW-0472">Membrane</keyword>
<evidence type="ECO:0000256" key="6">
    <source>
        <dbReference type="ARBA" id="ARBA00025321"/>
    </source>
</evidence>
<comment type="subcellular location">
    <subcellularLocation>
        <location evidence="1">Membrane</location>
        <topology evidence="1">Single-pass membrane protein</topology>
    </subcellularLocation>
</comment>
<proteinExistence type="inferred from homology"/>
<evidence type="ECO:0000256" key="2">
    <source>
        <dbReference type="ARBA" id="ARBA00010270"/>
    </source>
</evidence>
<keyword evidence="5" id="KW-0430">Lectin</keyword>
<reference evidence="8 9" key="1">
    <citation type="submission" date="2020-09" db="EMBL/GenBank/DDBJ databases">
        <title>The genome sequence of type strain Labrenzia polysiphoniae KACC 19711.</title>
        <authorList>
            <person name="Liu Y."/>
        </authorList>
    </citation>
    <scope>NUCLEOTIDE SEQUENCE [LARGE SCALE GENOMIC DNA]</scope>
    <source>
        <strain evidence="8 9">KACC 19711</strain>
    </source>
</reference>
<dbReference type="EMBL" id="JACYXJ010000009">
    <property type="protein sequence ID" value="MBD8878812.1"/>
    <property type="molecule type" value="Genomic_DNA"/>
</dbReference>
<evidence type="ECO:0000256" key="1">
    <source>
        <dbReference type="ARBA" id="ARBA00004167"/>
    </source>
</evidence>
<evidence type="ECO:0000313" key="8">
    <source>
        <dbReference type="EMBL" id="MBD8878812.1"/>
    </source>
</evidence>
<evidence type="ECO:0000313" key="9">
    <source>
        <dbReference type="Proteomes" id="UP000615687"/>
    </source>
</evidence>
<keyword evidence="7" id="KW-1133">Transmembrane helix</keyword>
<protein>
    <recommendedName>
        <fullName evidence="3">Lectin-like protein BA14k</fullName>
    </recommendedName>
</protein>